<dbReference type="GO" id="GO:0051287">
    <property type="term" value="F:NAD binding"/>
    <property type="evidence" value="ECO:0007669"/>
    <property type="project" value="UniProtKB-UniRule"/>
</dbReference>
<feature type="binding site" evidence="13">
    <location>
        <begin position="142"/>
        <end position="143"/>
    </location>
    <ligand>
        <name>(S)-2,3,4,5-tetrahydrodipicolinate</name>
        <dbReference type="ChEBI" id="CHEBI:16845"/>
    </ligand>
</feature>
<feature type="binding site" evidence="13">
    <location>
        <position position="33"/>
    </location>
    <ligand>
        <name>NAD(+)</name>
        <dbReference type="ChEBI" id="CHEBI:57540"/>
    </ligand>
</feature>
<dbReference type="InterPro" id="IPR023940">
    <property type="entry name" value="DHDPR_bac"/>
</dbReference>
<name>A0A9D1ZD05_9ACTN</name>
<comment type="caution">
    <text evidence="13">Lacks conserved residue(s) required for the propagation of feature annotation.</text>
</comment>
<comment type="caution">
    <text evidence="16">The sequence shown here is derived from an EMBL/GenBank/DDBJ whole genome shotgun (WGS) entry which is preliminary data.</text>
</comment>
<feature type="binding site" evidence="13">
    <location>
        <begin position="76"/>
        <end position="78"/>
    </location>
    <ligand>
        <name>NAD(+)</name>
        <dbReference type="ChEBI" id="CHEBI:57540"/>
    </ligand>
</feature>
<feature type="active site" description="Proton donor" evidence="13">
    <location>
        <position position="136"/>
    </location>
</feature>
<dbReference type="GO" id="GO:0016726">
    <property type="term" value="F:oxidoreductase activity, acting on CH or CH2 groups, NAD or NADP as acceptor"/>
    <property type="evidence" value="ECO:0007669"/>
    <property type="project" value="UniProtKB-UniRule"/>
</dbReference>
<keyword evidence="8 13" id="KW-0457">Lysine biosynthesis</keyword>
<sequence>MASAIVVGGSGRMGRLVCEELLARGFDVVGSYDVDNIDELDGSAPAADVAVDFSAPASLPHTLAYARRTGAAVVSGTTGLSEDQLGELRALGEKNRVIWASNYSLGVAALRRATAMVARTLDGWDVEIVETHHNQKVDAPSGTAKALLVAVDPTGERPVVGGREGIVGARVPGEIGMHAVRGGTVAGTHEVHFFGTDEEVCLTHRAVSRQIFVTGAVAAAARLLTREPGFYDFDTLMFD</sequence>
<keyword evidence="4 13" id="KW-0521">NADP</keyword>
<dbReference type="Pfam" id="PF01113">
    <property type="entry name" value="DapB_N"/>
    <property type="match status" value="1"/>
</dbReference>
<evidence type="ECO:0000259" key="14">
    <source>
        <dbReference type="Pfam" id="PF01113"/>
    </source>
</evidence>
<evidence type="ECO:0000256" key="8">
    <source>
        <dbReference type="ARBA" id="ARBA00023154"/>
    </source>
</evidence>
<feature type="binding site" evidence="13">
    <location>
        <begin position="100"/>
        <end position="103"/>
    </location>
    <ligand>
        <name>NAD(+)</name>
        <dbReference type="ChEBI" id="CHEBI:57540"/>
    </ligand>
</feature>
<comment type="similarity">
    <text evidence="1 13">Belongs to the DapB family.</text>
</comment>
<dbReference type="PANTHER" id="PTHR20836">
    <property type="entry name" value="DIHYDRODIPICOLINATE REDUCTASE"/>
    <property type="match status" value="1"/>
</dbReference>
<feature type="binding site" evidence="13">
    <location>
        <begin position="8"/>
        <end position="13"/>
    </location>
    <ligand>
        <name>NAD(+)</name>
        <dbReference type="ChEBI" id="CHEBI:57540"/>
    </ligand>
</feature>
<evidence type="ECO:0000256" key="7">
    <source>
        <dbReference type="ARBA" id="ARBA00023027"/>
    </source>
</evidence>
<dbReference type="PANTHER" id="PTHR20836:SF0">
    <property type="entry name" value="4-HYDROXY-TETRAHYDRODIPICOLINATE REDUCTASE 1, CHLOROPLASTIC-RELATED"/>
    <property type="match status" value="1"/>
</dbReference>
<feature type="domain" description="Dihydrodipicolinate reductase C-terminal" evidence="15">
    <location>
        <begin position="106"/>
        <end position="236"/>
    </location>
</feature>
<dbReference type="SUPFAM" id="SSF51735">
    <property type="entry name" value="NAD(P)-binding Rossmann-fold domains"/>
    <property type="match status" value="1"/>
</dbReference>
<keyword evidence="3 13" id="KW-0028">Amino-acid biosynthesis</keyword>
<keyword evidence="7 13" id="KW-0520">NAD</keyword>
<evidence type="ECO:0000256" key="5">
    <source>
        <dbReference type="ARBA" id="ARBA00022915"/>
    </source>
</evidence>
<evidence type="ECO:0000256" key="3">
    <source>
        <dbReference type="ARBA" id="ARBA00022605"/>
    </source>
</evidence>
<evidence type="ECO:0000256" key="11">
    <source>
        <dbReference type="ARBA" id="ARBA00049080"/>
    </source>
</evidence>
<reference evidence="16" key="2">
    <citation type="submission" date="2021-04" db="EMBL/GenBank/DDBJ databases">
        <authorList>
            <person name="Gilroy R."/>
        </authorList>
    </citation>
    <scope>NUCLEOTIDE SEQUENCE</scope>
    <source>
        <strain evidence="16">ChiHjej10B9-743</strain>
    </source>
</reference>
<evidence type="ECO:0000256" key="1">
    <source>
        <dbReference type="ARBA" id="ARBA00006642"/>
    </source>
</evidence>
<comment type="subunit">
    <text evidence="13">Homotetramer.</text>
</comment>
<dbReference type="EC" id="1.17.1.8" evidence="10 13"/>
<keyword evidence="5 13" id="KW-0220">Diaminopimelate biosynthesis</keyword>
<feature type="active site" description="Proton donor/acceptor" evidence="13">
    <location>
        <position position="132"/>
    </location>
</feature>
<dbReference type="HAMAP" id="MF_00102">
    <property type="entry name" value="DapB"/>
    <property type="match status" value="1"/>
</dbReference>
<dbReference type="InterPro" id="IPR036291">
    <property type="entry name" value="NAD(P)-bd_dom_sf"/>
</dbReference>
<gene>
    <name evidence="13 16" type="primary">dapB</name>
    <name evidence="16" type="ORF">IAA42_08500</name>
</gene>
<comment type="caution">
    <text evidence="13">Was originally thought to be a dihydrodipicolinate reductase (DHDPR), catalyzing the conversion of dihydrodipicolinate to tetrahydrodipicolinate. However, it was shown in E.coli that the substrate of the enzymatic reaction is not dihydrodipicolinate (DHDP) but in fact (2S,4S)-4-hydroxy-2,3,4,5-tetrahydrodipicolinic acid (HTPA), the product released by the DapA-catalyzed reaction.</text>
</comment>
<dbReference type="GO" id="GO:0050661">
    <property type="term" value="F:NADP binding"/>
    <property type="evidence" value="ECO:0007669"/>
    <property type="project" value="UniProtKB-UniRule"/>
</dbReference>
<comment type="function">
    <text evidence="13">Catalyzes the conversion of 4-hydroxy-tetrahydrodipicolinate (HTPA) to tetrahydrodipicolinate.</text>
</comment>
<evidence type="ECO:0000256" key="10">
    <source>
        <dbReference type="ARBA" id="ARBA00038983"/>
    </source>
</evidence>
<evidence type="ECO:0000259" key="15">
    <source>
        <dbReference type="Pfam" id="PF05173"/>
    </source>
</evidence>
<dbReference type="NCBIfam" id="TIGR00036">
    <property type="entry name" value="dapB"/>
    <property type="match status" value="1"/>
</dbReference>
<evidence type="ECO:0000256" key="9">
    <source>
        <dbReference type="ARBA" id="ARBA00037922"/>
    </source>
</evidence>
<evidence type="ECO:0000256" key="2">
    <source>
        <dbReference type="ARBA" id="ARBA00022490"/>
    </source>
</evidence>
<dbReference type="InterPro" id="IPR022663">
    <property type="entry name" value="DapB_C"/>
</dbReference>
<keyword evidence="2 13" id="KW-0963">Cytoplasm</keyword>
<accession>A0A9D1ZD05</accession>
<dbReference type="AlphaFoldDB" id="A0A9D1ZD05"/>
<evidence type="ECO:0000256" key="4">
    <source>
        <dbReference type="ARBA" id="ARBA00022857"/>
    </source>
</evidence>
<evidence type="ECO:0000256" key="13">
    <source>
        <dbReference type="HAMAP-Rule" id="MF_00102"/>
    </source>
</evidence>
<dbReference type="InterPro" id="IPR000846">
    <property type="entry name" value="DapB_N"/>
</dbReference>
<dbReference type="CDD" id="cd02274">
    <property type="entry name" value="DHDPR_N"/>
    <property type="match status" value="1"/>
</dbReference>
<keyword evidence="6 13" id="KW-0560">Oxidoreductase</keyword>
<dbReference type="GO" id="GO:0009089">
    <property type="term" value="P:lysine biosynthetic process via diaminopimelate"/>
    <property type="evidence" value="ECO:0007669"/>
    <property type="project" value="UniProtKB-UniRule"/>
</dbReference>
<dbReference type="GO" id="GO:0008839">
    <property type="term" value="F:4-hydroxy-tetrahydrodipicolinate reductase"/>
    <property type="evidence" value="ECO:0007669"/>
    <property type="project" value="UniProtKB-UniRule"/>
</dbReference>
<comment type="catalytic activity">
    <reaction evidence="11 13">
        <text>(S)-2,3,4,5-tetrahydrodipicolinate + NADP(+) + H2O = (2S,4S)-4-hydroxy-2,3,4,5-tetrahydrodipicolinate + NADPH + H(+)</text>
        <dbReference type="Rhea" id="RHEA:35331"/>
        <dbReference type="ChEBI" id="CHEBI:15377"/>
        <dbReference type="ChEBI" id="CHEBI:15378"/>
        <dbReference type="ChEBI" id="CHEBI:16845"/>
        <dbReference type="ChEBI" id="CHEBI:57783"/>
        <dbReference type="ChEBI" id="CHEBI:58349"/>
        <dbReference type="ChEBI" id="CHEBI:67139"/>
        <dbReference type="EC" id="1.17.1.8"/>
    </reaction>
</comment>
<organism evidence="16 17">
    <name type="scientific">Candidatus Olsenella excrementavium</name>
    <dbReference type="NCBI Taxonomy" id="2838709"/>
    <lineage>
        <taxon>Bacteria</taxon>
        <taxon>Bacillati</taxon>
        <taxon>Actinomycetota</taxon>
        <taxon>Coriobacteriia</taxon>
        <taxon>Coriobacteriales</taxon>
        <taxon>Atopobiaceae</taxon>
        <taxon>Olsenella</taxon>
    </lineage>
</organism>
<dbReference type="EMBL" id="DXCP01000060">
    <property type="protein sequence ID" value="HIY80455.1"/>
    <property type="molecule type" value="Genomic_DNA"/>
</dbReference>
<comment type="subcellular location">
    <subcellularLocation>
        <location evidence="13">Cytoplasm</location>
    </subcellularLocation>
</comment>
<dbReference type="PIRSF" id="PIRSF000161">
    <property type="entry name" value="DHPR"/>
    <property type="match status" value="1"/>
</dbReference>
<dbReference type="Pfam" id="PF05173">
    <property type="entry name" value="DapB_C"/>
    <property type="match status" value="1"/>
</dbReference>
<evidence type="ECO:0000313" key="16">
    <source>
        <dbReference type="EMBL" id="HIY80455.1"/>
    </source>
</evidence>
<feature type="binding site" evidence="13">
    <location>
        <position position="133"/>
    </location>
    <ligand>
        <name>(S)-2,3,4,5-tetrahydrodipicolinate</name>
        <dbReference type="ChEBI" id="CHEBI:16845"/>
    </ligand>
</feature>
<dbReference type="SUPFAM" id="SSF55347">
    <property type="entry name" value="Glyceraldehyde-3-phosphate dehydrogenase-like, C-terminal domain"/>
    <property type="match status" value="1"/>
</dbReference>
<comment type="catalytic activity">
    <reaction evidence="12 13">
        <text>(S)-2,3,4,5-tetrahydrodipicolinate + NAD(+) + H2O = (2S,4S)-4-hydroxy-2,3,4,5-tetrahydrodipicolinate + NADH + H(+)</text>
        <dbReference type="Rhea" id="RHEA:35323"/>
        <dbReference type="ChEBI" id="CHEBI:15377"/>
        <dbReference type="ChEBI" id="CHEBI:15378"/>
        <dbReference type="ChEBI" id="CHEBI:16845"/>
        <dbReference type="ChEBI" id="CHEBI:57540"/>
        <dbReference type="ChEBI" id="CHEBI:57945"/>
        <dbReference type="ChEBI" id="CHEBI:67139"/>
        <dbReference type="EC" id="1.17.1.8"/>
    </reaction>
</comment>
<proteinExistence type="inferred from homology"/>
<dbReference type="Gene3D" id="3.30.360.10">
    <property type="entry name" value="Dihydrodipicolinate Reductase, domain 2"/>
    <property type="match status" value="1"/>
</dbReference>
<dbReference type="PROSITE" id="PS01298">
    <property type="entry name" value="DAPB"/>
    <property type="match status" value="1"/>
</dbReference>
<dbReference type="Proteomes" id="UP000824133">
    <property type="component" value="Unassembled WGS sequence"/>
</dbReference>
<dbReference type="GO" id="GO:0019877">
    <property type="term" value="P:diaminopimelate biosynthetic process"/>
    <property type="evidence" value="ECO:0007669"/>
    <property type="project" value="UniProtKB-UniRule"/>
</dbReference>
<dbReference type="Gene3D" id="3.40.50.720">
    <property type="entry name" value="NAD(P)-binding Rossmann-like Domain"/>
    <property type="match status" value="1"/>
</dbReference>
<evidence type="ECO:0000313" key="17">
    <source>
        <dbReference type="Proteomes" id="UP000824133"/>
    </source>
</evidence>
<protein>
    <recommendedName>
        <fullName evidence="10 13">4-hydroxy-tetrahydrodipicolinate reductase</fullName>
        <shortName evidence="13">HTPA reductase</shortName>
        <ecNumber evidence="10 13">1.17.1.8</ecNumber>
    </recommendedName>
</protein>
<dbReference type="GO" id="GO:0005829">
    <property type="term" value="C:cytosol"/>
    <property type="evidence" value="ECO:0007669"/>
    <property type="project" value="TreeGrafter"/>
</dbReference>
<comment type="pathway">
    <text evidence="9 13">Amino-acid biosynthesis; L-lysine biosynthesis via DAP pathway; (S)-tetrahydrodipicolinate from L-aspartate: step 4/4.</text>
</comment>
<evidence type="ECO:0000256" key="6">
    <source>
        <dbReference type="ARBA" id="ARBA00023002"/>
    </source>
</evidence>
<feature type="domain" description="Dihydrodipicolinate reductase N-terminal" evidence="14">
    <location>
        <begin position="5"/>
        <end position="103"/>
    </location>
</feature>
<evidence type="ECO:0000256" key="12">
    <source>
        <dbReference type="ARBA" id="ARBA00049396"/>
    </source>
</evidence>
<dbReference type="InterPro" id="IPR022664">
    <property type="entry name" value="DapB_N_CS"/>
</dbReference>
<reference evidence="16" key="1">
    <citation type="journal article" date="2021" name="PeerJ">
        <title>Extensive microbial diversity within the chicken gut microbiome revealed by metagenomics and culture.</title>
        <authorList>
            <person name="Gilroy R."/>
            <person name="Ravi A."/>
            <person name="Getino M."/>
            <person name="Pursley I."/>
            <person name="Horton D.L."/>
            <person name="Alikhan N.F."/>
            <person name="Baker D."/>
            <person name="Gharbi K."/>
            <person name="Hall N."/>
            <person name="Watson M."/>
            <person name="Adriaenssens E.M."/>
            <person name="Foster-Nyarko E."/>
            <person name="Jarju S."/>
            <person name="Secka A."/>
            <person name="Antonio M."/>
            <person name="Oren A."/>
            <person name="Chaudhuri R.R."/>
            <person name="La Ragione R."/>
            <person name="Hildebrand F."/>
            <person name="Pallen M.J."/>
        </authorList>
    </citation>
    <scope>NUCLEOTIDE SEQUENCE</scope>
    <source>
        <strain evidence="16">ChiHjej10B9-743</strain>
    </source>
</reference>